<dbReference type="InterPro" id="IPR012336">
    <property type="entry name" value="Thioredoxin-like_fold"/>
</dbReference>
<keyword evidence="5" id="KW-0676">Redox-active center</keyword>
<dbReference type="InParanoid" id="A0A212QQZ8"/>
<dbReference type="GO" id="GO:0016491">
    <property type="term" value="F:oxidoreductase activity"/>
    <property type="evidence" value="ECO:0007669"/>
    <property type="project" value="UniProtKB-KW"/>
</dbReference>
<dbReference type="PANTHER" id="PTHR13887:SF14">
    <property type="entry name" value="DISULFIDE BOND FORMATION PROTEIN D"/>
    <property type="match status" value="1"/>
</dbReference>
<evidence type="ECO:0000256" key="4">
    <source>
        <dbReference type="ARBA" id="ARBA00023157"/>
    </source>
</evidence>
<keyword evidence="6" id="KW-1133">Transmembrane helix</keyword>
<protein>
    <submittedName>
        <fullName evidence="8">Protein-disulfide isomerase</fullName>
    </submittedName>
</protein>
<keyword evidence="2" id="KW-0732">Signal</keyword>
<evidence type="ECO:0000256" key="3">
    <source>
        <dbReference type="ARBA" id="ARBA00023002"/>
    </source>
</evidence>
<evidence type="ECO:0000256" key="1">
    <source>
        <dbReference type="ARBA" id="ARBA00005791"/>
    </source>
</evidence>
<dbReference type="SUPFAM" id="SSF52833">
    <property type="entry name" value="Thioredoxin-like"/>
    <property type="match status" value="1"/>
</dbReference>
<evidence type="ECO:0000256" key="6">
    <source>
        <dbReference type="SAM" id="Phobius"/>
    </source>
</evidence>
<keyword evidence="6" id="KW-0472">Membrane</keyword>
<proteinExistence type="inferred from homology"/>
<name>A0A212QQZ8_9CHLR</name>
<evidence type="ECO:0000256" key="5">
    <source>
        <dbReference type="ARBA" id="ARBA00023284"/>
    </source>
</evidence>
<keyword evidence="4" id="KW-1015">Disulfide bond</keyword>
<dbReference type="PANTHER" id="PTHR13887">
    <property type="entry name" value="GLUTATHIONE S-TRANSFERASE KAPPA"/>
    <property type="match status" value="1"/>
</dbReference>
<dbReference type="RefSeq" id="WP_088570718.1">
    <property type="nucleotide sequence ID" value="NZ_FYEK01000020.1"/>
</dbReference>
<evidence type="ECO:0000313" key="8">
    <source>
        <dbReference type="EMBL" id="SNB61955.1"/>
    </source>
</evidence>
<gene>
    <name evidence="8" type="ORF">SAMN02746019_00028010</name>
</gene>
<dbReference type="Proteomes" id="UP000197025">
    <property type="component" value="Unassembled WGS sequence"/>
</dbReference>
<dbReference type="Gene3D" id="3.40.30.10">
    <property type="entry name" value="Glutaredoxin"/>
    <property type="match status" value="1"/>
</dbReference>
<organism evidence="8 9">
    <name type="scientific">Thermoflexus hugenholtzii JAD2</name>
    <dbReference type="NCBI Taxonomy" id="877466"/>
    <lineage>
        <taxon>Bacteria</taxon>
        <taxon>Bacillati</taxon>
        <taxon>Chloroflexota</taxon>
        <taxon>Thermoflexia</taxon>
        <taxon>Thermoflexales</taxon>
        <taxon>Thermoflexaceae</taxon>
        <taxon>Thermoflexus</taxon>
    </lineage>
</organism>
<dbReference type="InterPro" id="IPR036249">
    <property type="entry name" value="Thioredoxin-like_sf"/>
</dbReference>
<dbReference type="OrthoDB" id="9784686at2"/>
<dbReference type="Pfam" id="PF13462">
    <property type="entry name" value="Thioredoxin_4"/>
    <property type="match status" value="1"/>
</dbReference>
<comment type="similarity">
    <text evidence="1">Belongs to the thioredoxin family. DsbA subfamily.</text>
</comment>
<accession>A0A212QQZ8</accession>
<dbReference type="GO" id="GO:0016853">
    <property type="term" value="F:isomerase activity"/>
    <property type="evidence" value="ECO:0007669"/>
    <property type="project" value="UniProtKB-KW"/>
</dbReference>
<keyword evidence="9" id="KW-1185">Reference proteome</keyword>
<keyword evidence="3" id="KW-0560">Oxidoreductase</keyword>
<evidence type="ECO:0000256" key="2">
    <source>
        <dbReference type="ARBA" id="ARBA00022729"/>
    </source>
</evidence>
<evidence type="ECO:0000313" key="9">
    <source>
        <dbReference type="Proteomes" id="UP000197025"/>
    </source>
</evidence>
<sequence length="231" mass="26097">MSKRTARSTPTRSSIGLPILVVAAALVGVLALIGYQWWASRLSERVPVVDYPSGLTPDGYPYKGNPEAQIVIEEYSDFQCPVCARYAREVAPRLDEKYVKTGKVYYIFRYFPFLGPESFRAAEAAACAAEQGRFWEYEHVVFANQRGENLGWFSDDRLIGFAARVGLDRGRFENCLLSGKYRDFIRQAAEAGRQRGVRATPTIFINGEKIEGLYDVTFYETYLDTLLQKGP</sequence>
<keyword evidence="6" id="KW-0812">Transmembrane</keyword>
<feature type="domain" description="Thioredoxin-like fold" evidence="7">
    <location>
        <begin position="62"/>
        <end position="223"/>
    </location>
</feature>
<dbReference type="FunCoup" id="A0A212QQZ8">
    <property type="interactions" value="4"/>
</dbReference>
<reference evidence="9" key="1">
    <citation type="submission" date="2017-06" db="EMBL/GenBank/DDBJ databases">
        <authorList>
            <person name="Varghese N."/>
            <person name="Submissions S."/>
        </authorList>
    </citation>
    <scope>NUCLEOTIDE SEQUENCE [LARGE SCALE GENOMIC DNA]</scope>
    <source>
        <strain evidence="9">JAD2</strain>
    </source>
</reference>
<dbReference type="AlphaFoldDB" id="A0A212QQZ8"/>
<evidence type="ECO:0000259" key="7">
    <source>
        <dbReference type="Pfam" id="PF13462"/>
    </source>
</evidence>
<keyword evidence="8" id="KW-0413">Isomerase</keyword>
<feature type="transmembrane region" description="Helical" evidence="6">
    <location>
        <begin position="15"/>
        <end position="38"/>
    </location>
</feature>
<dbReference type="EMBL" id="FYEK01000020">
    <property type="protein sequence ID" value="SNB61955.1"/>
    <property type="molecule type" value="Genomic_DNA"/>
</dbReference>